<dbReference type="UniPathway" id="UPA00588">
    <property type="reaction ID" value="UER00649"/>
</dbReference>
<dbReference type="Proteomes" id="UP000215027">
    <property type="component" value="Chromosome I"/>
</dbReference>
<reference evidence="8" key="1">
    <citation type="submission" date="2016-01" db="EMBL/GenBank/DDBJ databases">
        <authorList>
            <person name="Mcilroy J.S."/>
            <person name="Karst M S."/>
            <person name="Albertsen M."/>
        </authorList>
    </citation>
    <scope>NUCLEOTIDE SEQUENCE</scope>
    <source>
        <strain evidence="8">Cfx-K</strain>
    </source>
</reference>
<feature type="binding site" evidence="5">
    <location>
        <position position="128"/>
    </location>
    <ligand>
        <name>ATP</name>
        <dbReference type="ChEBI" id="CHEBI:30616"/>
    </ligand>
</feature>
<keyword evidence="9" id="KW-1185">Reference proteome</keyword>
<feature type="region of interest" description="NMP" evidence="5">
    <location>
        <begin position="31"/>
        <end position="60"/>
    </location>
</feature>
<accession>A0A160T558</accession>
<evidence type="ECO:0000256" key="2">
    <source>
        <dbReference type="ARBA" id="ARBA00022727"/>
    </source>
</evidence>
<dbReference type="NCBIfam" id="NF011105">
    <property type="entry name" value="PRK14532.1"/>
    <property type="match status" value="1"/>
</dbReference>
<dbReference type="GO" id="GO:0004017">
    <property type="term" value="F:AMP kinase activity"/>
    <property type="evidence" value="ECO:0007669"/>
    <property type="project" value="UniProtKB-UniRule"/>
</dbReference>
<dbReference type="RefSeq" id="WP_095044564.1">
    <property type="nucleotide sequence ID" value="NZ_LN890655.1"/>
</dbReference>
<dbReference type="PRINTS" id="PR00094">
    <property type="entry name" value="ADENYLTKNASE"/>
</dbReference>
<keyword evidence="3 5" id="KW-0547">Nucleotide-binding</keyword>
<dbReference type="PANTHER" id="PTHR23359">
    <property type="entry name" value="NUCLEOTIDE KINASE"/>
    <property type="match status" value="1"/>
</dbReference>
<keyword evidence="5 7" id="KW-0067">ATP-binding</keyword>
<comment type="pathway">
    <text evidence="5">Purine metabolism; AMP biosynthesis via salvage pathway; AMP from ADP: step 1/1.</text>
</comment>
<comment type="similarity">
    <text evidence="5 6">Belongs to the adenylate kinase family.</text>
</comment>
<evidence type="ECO:0000256" key="5">
    <source>
        <dbReference type="HAMAP-Rule" id="MF_00235"/>
    </source>
</evidence>
<keyword evidence="4 5" id="KW-0418">Kinase</keyword>
<comment type="subcellular location">
    <subcellularLocation>
        <location evidence="5 7">Cytoplasm</location>
    </subcellularLocation>
</comment>
<dbReference type="KEGG" id="pbf:CFX0092_A3458"/>
<dbReference type="GO" id="GO:0005737">
    <property type="term" value="C:cytoplasm"/>
    <property type="evidence" value="ECO:0007669"/>
    <property type="project" value="UniProtKB-SubCell"/>
</dbReference>
<dbReference type="InterPro" id="IPR000850">
    <property type="entry name" value="Adenylat/UMP-CMP_kin"/>
</dbReference>
<protein>
    <recommendedName>
        <fullName evidence="5 7">Adenylate kinase</fullName>
        <shortName evidence="5">AK</shortName>
        <ecNumber evidence="5 7">2.7.4.3</ecNumber>
    </recommendedName>
    <alternativeName>
        <fullName evidence="5">ATP-AMP transphosphorylase</fullName>
    </alternativeName>
    <alternativeName>
        <fullName evidence="5">ATP:AMP phosphotransferase</fullName>
    </alternativeName>
    <alternativeName>
        <fullName evidence="5">Adenylate monophosphate kinase</fullName>
    </alternativeName>
</protein>
<comment type="function">
    <text evidence="5">Catalyzes the reversible transfer of the terminal phosphate group between ATP and AMP. Plays an important role in cellular energy homeostasis and in adenine nucleotide metabolism.</text>
</comment>
<dbReference type="NCBIfam" id="NF011104">
    <property type="entry name" value="PRK14531.1"/>
    <property type="match status" value="1"/>
</dbReference>
<dbReference type="SUPFAM" id="SSF52540">
    <property type="entry name" value="P-loop containing nucleoside triphosphate hydrolases"/>
    <property type="match status" value="1"/>
</dbReference>
<evidence type="ECO:0000256" key="6">
    <source>
        <dbReference type="RuleBase" id="RU003330"/>
    </source>
</evidence>
<dbReference type="Pfam" id="PF00406">
    <property type="entry name" value="ADK"/>
    <property type="match status" value="1"/>
</dbReference>
<dbReference type="AlphaFoldDB" id="A0A160T558"/>
<gene>
    <name evidence="5 8" type="primary">adk</name>
    <name evidence="8" type="ORF">CFX0092_A3458</name>
</gene>
<feature type="binding site" evidence="5">
    <location>
        <position position="32"/>
    </location>
    <ligand>
        <name>AMP</name>
        <dbReference type="ChEBI" id="CHEBI:456215"/>
    </ligand>
</feature>
<dbReference type="InterPro" id="IPR033690">
    <property type="entry name" value="Adenylat_kinase_CS"/>
</dbReference>
<keyword evidence="2 5" id="KW-0545">Nucleotide biosynthesis</keyword>
<feature type="binding site" evidence="5">
    <location>
        <position position="134"/>
    </location>
    <ligand>
        <name>AMP</name>
        <dbReference type="ChEBI" id="CHEBI:456215"/>
    </ligand>
</feature>
<dbReference type="GO" id="GO:0005524">
    <property type="term" value="F:ATP binding"/>
    <property type="evidence" value="ECO:0007669"/>
    <property type="project" value="UniProtKB-UniRule"/>
</dbReference>
<evidence type="ECO:0000256" key="7">
    <source>
        <dbReference type="RuleBase" id="RU003331"/>
    </source>
</evidence>
<dbReference type="GO" id="GO:0044209">
    <property type="term" value="P:AMP salvage"/>
    <property type="evidence" value="ECO:0007669"/>
    <property type="project" value="UniProtKB-UniRule"/>
</dbReference>
<organism evidence="8 9">
    <name type="scientific">Candidatus Promineifilum breve</name>
    <dbReference type="NCBI Taxonomy" id="1806508"/>
    <lineage>
        <taxon>Bacteria</taxon>
        <taxon>Bacillati</taxon>
        <taxon>Chloroflexota</taxon>
        <taxon>Ardenticatenia</taxon>
        <taxon>Candidatus Promineifilales</taxon>
        <taxon>Candidatus Promineifilaceae</taxon>
        <taxon>Candidatus Promineifilum</taxon>
    </lineage>
</organism>
<comment type="catalytic activity">
    <reaction evidence="5 7">
        <text>AMP + ATP = 2 ADP</text>
        <dbReference type="Rhea" id="RHEA:12973"/>
        <dbReference type="ChEBI" id="CHEBI:30616"/>
        <dbReference type="ChEBI" id="CHEBI:456215"/>
        <dbReference type="ChEBI" id="CHEBI:456216"/>
        <dbReference type="EC" id="2.7.4.3"/>
    </reaction>
</comment>
<feature type="binding site" evidence="5">
    <location>
        <begin position="86"/>
        <end position="89"/>
    </location>
    <ligand>
        <name>AMP</name>
        <dbReference type="ChEBI" id="CHEBI:456215"/>
    </ligand>
</feature>
<evidence type="ECO:0000313" key="9">
    <source>
        <dbReference type="Proteomes" id="UP000215027"/>
    </source>
</evidence>
<dbReference type="OrthoDB" id="9805030at2"/>
<feature type="binding site" evidence="5">
    <location>
        <position position="37"/>
    </location>
    <ligand>
        <name>AMP</name>
        <dbReference type="ChEBI" id="CHEBI:456215"/>
    </ligand>
</feature>
<feature type="binding site" evidence="5">
    <location>
        <begin position="58"/>
        <end position="60"/>
    </location>
    <ligand>
        <name>AMP</name>
        <dbReference type="ChEBI" id="CHEBI:456215"/>
    </ligand>
</feature>
<evidence type="ECO:0000256" key="3">
    <source>
        <dbReference type="ARBA" id="ARBA00022741"/>
    </source>
</evidence>
<dbReference type="EMBL" id="LN890655">
    <property type="protein sequence ID" value="CUS05336.2"/>
    <property type="molecule type" value="Genomic_DNA"/>
</dbReference>
<dbReference type="EC" id="2.7.4.3" evidence="5 7"/>
<keyword evidence="1 5" id="KW-0808">Transferase</keyword>
<feature type="binding site" evidence="5">
    <location>
        <begin position="11"/>
        <end position="16"/>
    </location>
    <ligand>
        <name>ATP</name>
        <dbReference type="ChEBI" id="CHEBI:30616"/>
    </ligand>
</feature>
<dbReference type="PROSITE" id="PS00113">
    <property type="entry name" value="ADENYLATE_KINASE"/>
    <property type="match status" value="1"/>
</dbReference>
<dbReference type="NCBIfam" id="NF011101">
    <property type="entry name" value="PRK14528.1"/>
    <property type="match status" value="1"/>
</dbReference>
<comment type="subunit">
    <text evidence="5 7">Monomer.</text>
</comment>
<proteinExistence type="inferred from homology"/>
<dbReference type="Gene3D" id="3.40.50.300">
    <property type="entry name" value="P-loop containing nucleotide triphosphate hydrolases"/>
    <property type="match status" value="1"/>
</dbReference>
<evidence type="ECO:0000256" key="4">
    <source>
        <dbReference type="ARBA" id="ARBA00022777"/>
    </source>
</evidence>
<dbReference type="NCBIfam" id="NF011100">
    <property type="entry name" value="PRK14527.1"/>
    <property type="match status" value="1"/>
</dbReference>
<evidence type="ECO:0000256" key="1">
    <source>
        <dbReference type="ARBA" id="ARBA00022679"/>
    </source>
</evidence>
<name>A0A160T558_9CHLR</name>
<comment type="caution">
    <text evidence="5">Lacks conserved residue(s) required for the propagation of feature annotation.</text>
</comment>
<dbReference type="CDD" id="cd01428">
    <property type="entry name" value="ADK"/>
    <property type="match status" value="1"/>
</dbReference>
<dbReference type="HAMAP" id="MF_00235">
    <property type="entry name" value="Adenylate_kinase_Adk"/>
    <property type="match status" value="1"/>
</dbReference>
<feature type="binding site" evidence="5">
    <location>
        <position position="145"/>
    </location>
    <ligand>
        <name>AMP</name>
        <dbReference type="ChEBI" id="CHEBI:456215"/>
    </ligand>
</feature>
<feature type="binding site" evidence="5">
    <location>
        <position position="93"/>
    </location>
    <ligand>
        <name>AMP</name>
        <dbReference type="ChEBI" id="CHEBI:456215"/>
    </ligand>
</feature>
<feature type="binding site" evidence="5">
    <location>
        <position position="173"/>
    </location>
    <ligand>
        <name>ATP</name>
        <dbReference type="ChEBI" id="CHEBI:30616"/>
    </ligand>
</feature>
<comment type="domain">
    <text evidence="5">Consists of three domains, a large central CORE domain and two small peripheral domains, NMPbind and LID, which undergo movements during catalysis. The LID domain closes over the site of phosphoryl transfer upon ATP binding. Assembling and dissambling the active center during each catalytic cycle provides an effective means to prevent ATP hydrolysis.</text>
</comment>
<keyword evidence="5" id="KW-0963">Cytoplasm</keyword>
<dbReference type="InterPro" id="IPR027417">
    <property type="entry name" value="P-loop_NTPase"/>
</dbReference>
<evidence type="ECO:0000313" key="8">
    <source>
        <dbReference type="EMBL" id="CUS05336.2"/>
    </source>
</evidence>
<dbReference type="NCBIfam" id="NF001381">
    <property type="entry name" value="PRK00279.1-3"/>
    <property type="match status" value="1"/>
</dbReference>
<sequence>MKFVILIGPPGAGKGTQAKMLEQSLGLPQVSTGDLFRYNLKNETPLGKLARTFMDKGELVPDEVTVAMVKDRLAQADAADGAILDGFPRTQAQADALDQLLSQLGGRITVVPNIIVDGEELIQRLLKRAQIEGRADDNEDAIRTRMRVYQEQTKPLLDYYQQHGLVVDVNGQQSIEDVQQDLQRVIGQA</sequence>